<sequence length="320" mass="34288">MPDSLARPELNPEFLAVQALLRDSGIVQADVLATPTVVARGHARTYQAFLNQDPPPLARIEEHVLAHLSPPLRVRLYYPDGATGPLPAYLHAHGGGFAIGDIDSLDRWKREVARDAGVVVVGLEYALAPEHKFPTARDQTAGAIGWLRDNAAALGIDAGRIGIGGDSAGGNLALTTLLQLRDAGDPPLRFGAIVYGMLSADHDSPSHHAFGDGSYGLSTAKLDWFWDQYLPDPALRTSAVAAPLTADLEGLPPLLLLTAGLDPLLDDTRNLDDRLTRAGVPHDLKVYPDVPHGFIAQTRLLGRAREARAVVVEALTRHLL</sequence>
<evidence type="ECO:0000313" key="3">
    <source>
        <dbReference type="EMBL" id="MDR6289105.1"/>
    </source>
</evidence>
<dbReference type="Proteomes" id="UP001262410">
    <property type="component" value="Unassembled WGS sequence"/>
</dbReference>
<keyword evidence="1 3" id="KW-0378">Hydrolase</keyword>
<dbReference type="Gene3D" id="3.40.50.1820">
    <property type="entry name" value="alpha/beta hydrolase"/>
    <property type="match status" value="1"/>
</dbReference>
<dbReference type="PANTHER" id="PTHR48081:SF8">
    <property type="entry name" value="ALPHA_BETA HYDROLASE FOLD-3 DOMAIN-CONTAINING PROTEIN-RELATED"/>
    <property type="match status" value="1"/>
</dbReference>
<feature type="domain" description="Alpha/beta hydrolase fold-3" evidence="2">
    <location>
        <begin position="90"/>
        <end position="295"/>
    </location>
</feature>
<dbReference type="Pfam" id="PF07859">
    <property type="entry name" value="Abhydrolase_3"/>
    <property type="match status" value="1"/>
</dbReference>
<dbReference type="RefSeq" id="WP_309793253.1">
    <property type="nucleotide sequence ID" value="NZ_JAVDPW010000003.1"/>
</dbReference>
<dbReference type="InterPro" id="IPR029058">
    <property type="entry name" value="AB_hydrolase_fold"/>
</dbReference>
<comment type="caution">
    <text evidence="3">The sequence shown here is derived from an EMBL/GenBank/DDBJ whole genome shotgun (WGS) entry which is preliminary data.</text>
</comment>
<evidence type="ECO:0000256" key="1">
    <source>
        <dbReference type="ARBA" id="ARBA00022801"/>
    </source>
</evidence>
<organism evidence="3 4">
    <name type="scientific">Inquilinus ginsengisoli</name>
    <dbReference type="NCBI Taxonomy" id="363840"/>
    <lineage>
        <taxon>Bacteria</taxon>
        <taxon>Pseudomonadati</taxon>
        <taxon>Pseudomonadota</taxon>
        <taxon>Alphaproteobacteria</taxon>
        <taxon>Rhodospirillales</taxon>
        <taxon>Rhodospirillaceae</taxon>
        <taxon>Inquilinus</taxon>
    </lineage>
</organism>
<reference evidence="3 4" key="1">
    <citation type="submission" date="2023-07" db="EMBL/GenBank/DDBJ databases">
        <title>Sorghum-associated microbial communities from plants grown in Nebraska, USA.</title>
        <authorList>
            <person name="Schachtman D."/>
        </authorList>
    </citation>
    <scope>NUCLEOTIDE SEQUENCE [LARGE SCALE GENOMIC DNA]</scope>
    <source>
        <strain evidence="3 4">584</strain>
    </source>
</reference>
<protein>
    <submittedName>
        <fullName evidence="3">Acetyl esterase</fullName>
        <ecNumber evidence="3">3.1.1.-</ecNumber>
    </submittedName>
</protein>
<accession>A0ABU1JKG5</accession>
<dbReference type="SUPFAM" id="SSF53474">
    <property type="entry name" value="alpha/beta-Hydrolases"/>
    <property type="match status" value="1"/>
</dbReference>
<dbReference type="InterPro" id="IPR050300">
    <property type="entry name" value="GDXG_lipolytic_enzyme"/>
</dbReference>
<dbReference type="InterPro" id="IPR013094">
    <property type="entry name" value="AB_hydrolase_3"/>
</dbReference>
<keyword evidence="4" id="KW-1185">Reference proteome</keyword>
<evidence type="ECO:0000313" key="4">
    <source>
        <dbReference type="Proteomes" id="UP001262410"/>
    </source>
</evidence>
<dbReference type="EMBL" id="JAVDPW010000003">
    <property type="protein sequence ID" value="MDR6289105.1"/>
    <property type="molecule type" value="Genomic_DNA"/>
</dbReference>
<dbReference type="PANTHER" id="PTHR48081">
    <property type="entry name" value="AB HYDROLASE SUPERFAMILY PROTEIN C4A8.06C"/>
    <property type="match status" value="1"/>
</dbReference>
<dbReference type="EC" id="3.1.1.-" evidence="3"/>
<dbReference type="GO" id="GO:0016787">
    <property type="term" value="F:hydrolase activity"/>
    <property type="evidence" value="ECO:0007669"/>
    <property type="project" value="UniProtKB-KW"/>
</dbReference>
<name>A0ABU1JKG5_9PROT</name>
<gene>
    <name evidence="3" type="ORF">E9232_001620</name>
</gene>
<proteinExistence type="predicted"/>
<evidence type="ECO:0000259" key="2">
    <source>
        <dbReference type="Pfam" id="PF07859"/>
    </source>
</evidence>